<dbReference type="AlphaFoldDB" id="A0A2U3QIX0"/>
<gene>
    <name evidence="2" type="ORF">NBG4_500002</name>
</gene>
<keyword evidence="3" id="KW-1185">Reference proteome</keyword>
<dbReference type="PANTHER" id="PTHR35894">
    <property type="entry name" value="GENERAL SECRETION PATHWAY PROTEIN A-RELATED"/>
    <property type="match status" value="1"/>
</dbReference>
<evidence type="ECO:0000313" key="2">
    <source>
        <dbReference type="EMBL" id="SPQ01328.1"/>
    </source>
</evidence>
<sequence>MDYLEFYKLSEHPFSNVVDSRFYYNSPQQAEAVIKLKYAVDTKKGLAVVIGNIGAGKTTLARKLLEELDEENYEAALLVIMHSSVSSEWLFKKFAIQLGVADMSSDKIELLGQIYRRLHEINEQGKKAVVMMDEVQMLNSREIMEEFRGLLNMETSAGKMVNFIFFGLPELDQVLSLDEPLKQRVAVKIRLQSFSEDNTKDYIRHRMGVASASEDIFTESAVKLIYQYSNGSPRLINTICDNALLEGFLFKHALIDDSIIKAVAVDLGLES</sequence>
<name>A0A2U3QIX0_9BACT</name>
<dbReference type="SUPFAM" id="SSF52540">
    <property type="entry name" value="P-loop containing nucleoside triphosphate hydrolases"/>
    <property type="match status" value="1"/>
</dbReference>
<dbReference type="PANTHER" id="PTHR35894:SF1">
    <property type="entry name" value="PHOSPHORIBULOKINASE _ URIDINE KINASE FAMILY"/>
    <property type="match status" value="1"/>
</dbReference>
<dbReference type="OrthoDB" id="9779230at2"/>
<organism evidence="2 3">
    <name type="scientific">Candidatus Sulfobium mesophilum</name>
    <dbReference type="NCBI Taxonomy" id="2016548"/>
    <lineage>
        <taxon>Bacteria</taxon>
        <taxon>Pseudomonadati</taxon>
        <taxon>Nitrospirota</taxon>
        <taxon>Nitrospiria</taxon>
        <taxon>Nitrospirales</taxon>
        <taxon>Nitrospiraceae</taxon>
        <taxon>Candidatus Sulfobium</taxon>
    </lineage>
</organism>
<protein>
    <submittedName>
        <fullName evidence="2">General secretion pathway protein-related protein</fullName>
    </submittedName>
</protein>
<dbReference type="InterPro" id="IPR049945">
    <property type="entry name" value="AAA_22"/>
</dbReference>
<reference evidence="3" key="1">
    <citation type="submission" date="2018-03" db="EMBL/GenBank/DDBJ databases">
        <authorList>
            <person name="Zecchin S."/>
        </authorList>
    </citation>
    <scope>NUCLEOTIDE SEQUENCE [LARGE SCALE GENOMIC DNA]</scope>
</reference>
<evidence type="ECO:0000259" key="1">
    <source>
        <dbReference type="Pfam" id="PF13401"/>
    </source>
</evidence>
<evidence type="ECO:0000313" key="3">
    <source>
        <dbReference type="Proteomes" id="UP000245125"/>
    </source>
</evidence>
<dbReference type="InterPro" id="IPR027417">
    <property type="entry name" value="P-loop_NTPase"/>
</dbReference>
<dbReference type="Pfam" id="PF13401">
    <property type="entry name" value="AAA_22"/>
    <property type="match status" value="1"/>
</dbReference>
<dbReference type="GO" id="GO:0016887">
    <property type="term" value="F:ATP hydrolysis activity"/>
    <property type="evidence" value="ECO:0007669"/>
    <property type="project" value="InterPro"/>
</dbReference>
<dbReference type="EMBL" id="OUUY01000098">
    <property type="protein sequence ID" value="SPQ01328.1"/>
    <property type="molecule type" value="Genomic_DNA"/>
</dbReference>
<dbReference type="Gene3D" id="3.40.50.300">
    <property type="entry name" value="P-loop containing nucleotide triphosphate hydrolases"/>
    <property type="match status" value="1"/>
</dbReference>
<feature type="domain" description="ORC1/DEAH AAA+ ATPase" evidence="1">
    <location>
        <begin position="43"/>
        <end position="175"/>
    </location>
</feature>
<accession>A0A2U3QIX0</accession>
<proteinExistence type="predicted"/>
<dbReference type="Proteomes" id="UP000245125">
    <property type="component" value="Unassembled WGS sequence"/>
</dbReference>
<dbReference type="InterPro" id="IPR052026">
    <property type="entry name" value="ExeA_AAA_ATPase_DNA-bind"/>
</dbReference>